<feature type="non-terminal residue" evidence="2">
    <location>
        <position position="1"/>
    </location>
</feature>
<evidence type="ECO:0000313" key="3">
    <source>
        <dbReference type="Proteomes" id="UP000027120"/>
    </source>
</evidence>
<keyword evidence="1" id="KW-1133">Transmembrane helix</keyword>
<dbReference type="AlphaFoldDB" id="A0A067EAE3"/>
<proteinExistence type="predicted"/>
<evidence type="ECO:0000313" key="2">
    <source>
        <dbReference type="EMBL" id="KDO52048.1"/>
    </source>
</evidence>
<evidence type="ECO:0000256" key="1">
    <source>
        <dbReference type="SAM" id="Phobius"/>
    </source>
</evidence>
<organism evidence="2 3">
    <name type="scientific">Citrus sinensis</name>
    <name type="common">Sweet orange</name>
    <name type="synonym">Citrus aurantium var. sinensis</name>
    <dbReference type="NCBI Taxonomy" id="2711"/>
    <lineage>
        <taxon>Eukaryota</taxon>
        <taxon>Viridiplantae</taxon>
        <taxon>Streptophyta</taxon>
        <taxon>Embryophyta</taxon>
        <taxon>Tracheophyta</taxon>
        <taxon>Spermatophyta</taxon>
        <taxon>Magnoliopsida</taxon>
        <taxon>eudicotyledons</taxon>
        <taxon>Gunneridae</taxon>
        <taxon>Pentapetalae</taxon>
        <taxon>rosids</taxon>
        <taxon>malvids</taxon>
        <taxon>Sapindales</taxon>
        <taxon>Rutaceae</taxon>
        <taxon>Aurantioideae</taxon>
        <taxon>Citrus</taxon>
    </lineage>
</organism>
<protein>
    <submittedName>
        <fullName evidence="2">Uncharacterized protein</fullName>
    </submittedName>
</protein>
<reference evidence="2 3" key="1">
    <citation type="submission" date="2014-04" db="EMBL/GenBank/DDBJ databases">
        <authorList>
            <consortium name="International Citrus Genome Consortium"/>
            <person name="Gmitter F."/>
            <person name="Chen C."/>
            <person name="Farmerie W."/>
            <person name="Harkins T."/>
            <person name="Desany B."/>
            <person name="Mohiuddin M."/>
            <person name="Kodira C."/>
            <person name="Borodovsky M."/>
            <person name="Lomsadze A."/>
            <person name="Burns P."/>
            <person name="Jenkins J."/>
            <person name="Prochnik S."/>
            <person name="Shu S."/>
            <person name="Chapman J."/>
            <person name="Pitluck S."/>
            <person name="Schmutz J."/>
            <person name="Rokhsar D."/>
        </authorList>
    </citation>
    <scope>NUCLEOTIDE SEQUENCE</scope>
</reference>
<dbReference type="Proteomes" id="UP000027120">
    <property type="component" value="Unassembled WGS sequence"/>
</dbReference>
<feature type="transmembrane region" description="Helical" evidence="1">
    <location>
        <begin position="6"/>
        <end position="25"/>
    </location>
</feature>
<keyword evidence="3" id="KW-1185">Reference proteome</keyword>
<dbReference type="EMBL" id="KK785042">
    <property type="protein sequence ID" value="KDO52048.1"/>
    <property type="molecule type" value="Genomic_DNA"/>
</dbReference>
<gene>
    <name evidence="2" type="ORF">CISIN_1g0479851mg</name>
</gene>
<keyword evidence="1" id="KW-0812">Transmembrane</keyword>
<name>A0A067EAE3_CITSI</name>
<keyword evidence="1" id="KW-0472">Membrane</keyword>
<accession>A0A067EAE3</accession>
<sequence>EAMGGSLFTISMQFVFSLIFFNFTIANFTSSMLSPLCHGYERSALLQFKESLTIIRKTSYYIWDPCHPKTASWKPEEANIDCCSQWRTQKLK</sequence>